<dbReference type="InterPro" id="IPR012938">
    <property type="entry name" value="Glc/Sorbosone_DH"/>
</dbReference>
<dbReference type="InterPro" id="IPR011042">
    <property type="entry name" value="6-blade_b-propeller_TolB-like"/>
</dbReference>
<reference evidence="2" key="1">
    <citation type="submission" date="2021-03" db="EMBL/GenBank/DDBJ databases">
        <title>Antimicrobial resistance genes in bacteria isolated from Japanese honey, and their potential for conferring macrolide and lincosamide resistance in the American foulbrood pathogen Paenibacillus larvae.</title>
        <authorList>
            <person name="Okamoto M."/>
            <person name="Kumagai M."/>
            <person name="Kanamori H."/>
            <person name="Takamatsu D."/>
        </authorList>
    </citation>
    <scope>NUCLEOTIDE SEQUENCE</scope>
    <source>
        <strain evidence="2">J43TS3</strain>
    </source>
</reference>
<proteinExistence type="predicted"/>
<dbReference type="InterPro" id="IPR011041">
    <property type="entry name" value="Quinoprot_gluc/sorb_DH_b-prop"/>
</dbReference>
<dbReference type="PANTHER" id="PTHR19328">
    <property type="entry name" value="HEDGEHOG-INTERACTING PROTEIN"/>
    <property type="match status" value="1"/>
</dbReference>
<dbReference type="Pfam" id="PF07995">
    <property type="entry name" value="GSDH"/>
    <property type="match status" value="1"/>
</dbReference>
<organism evidence="2 3">
    <name type="scientific">Ornithinibacillus bavariensis</name>
    <dbReference type="NCBI Taxonomy" id="545502"/>
    <lineage>
        <taxon>Bacteria</taxon>
        <taxon>Bacillati</taxon>
        <taxon>Bacillota</taxon>
        <taxon>Bacilli</taxon>
        <taxon>Bacillales</taxon>
        <taxon>Bacillaceae</taxon>
        <taxon>Ornithinibacillus</taxon>
    </lineage>
</organism>
<dbReference type="AlphaFoldDB" id="A0A919X4K3"/>
<accession>A0A919X4K3</accession>
<gene>
    <name evidence="2" type="ORF">J43TS3_03720</name>
</gene>
<evidence type="ECO:0000313" key="2">
    <source>
        <dbReference type="EMBL" id="GIO25761.1"/>
    </source>
</evidence>
<dbReference type="Proteomes" id="UP000676917">
    <property type="component" value="Unassembled WGS sequence"/>
</dbReference>
<keyword evidence="3" id="KW-1185">Reference proteome</keyword>
<sequence length="385" mass="42462">MKKYGLLGLIGVLVIASLIFLLTNGEEKKDTGKKEAKQVQRNDDPEAIQVFEESIEVIASDDGNINANKLFIPWTINKDGSTFYLSQRDGTIVAIDGEFGLVDVQGVDLKEEIFHKGEAGFLGFTLAPDFKDTKRAFAYYTYDKGGKITNRIISIVLEGSTWKEENVLLDHIPGGEKDTGGRIAIGPDGKLYATTGDIGKNDLAQDLDSLAGKILRLELNGEIPKDNPFEDSYVFSYGHRNSQGITWDDQGHMYNSEHGEDGHDEINLIEAGKNYGWPVIQGDEEADGMETPLVHSGDSTWAPSGVAFRDGKLYVASLAGKKIFTYDVTTEALTDFYDEAGRLRDVFIEEDALFVITSNHDNRGKPTAKDDRLIHIPLAEKTTSN</sequence>
<dbReference type="EMBL" id="BORP01000001">
    <property type="protein sequence ID" value="GIO25761.1"/>
    <property type="molecule type" value="Genomic_DNA"/>
</dbReference>
<dbReference type="RefSeq" id="WP_212919281.1">
    <property type="nucleotide sequence ID" value="NZ_BORP01000001.1"/>
</dbReference>
<protein>
    <submittedName>
        <fullName evidence="2">Dehydrogenase</fullName>
    </submittedName>
</protein>
<evidence type="ECO:0000313" key="3">
    <source>
        <dbReference type="Proteomes" id="UP000676917"/>
    </source>
</evidence>
<comment type="caution">
    <text evidence="2">The sequence shown here is derived from an EMBL/GenBank/DDBJ whole genome shotgun (WGS) entry which is preliminary data.</text>
</comment>
<dbReference type="PANTHER" id="PTHR19328:SF13">
    <property type="entry name" value="HIPL1 PROTEIN"/>
    <property type="match status" value="1"/>
</dbReference>
<evidence type="ECO:0000259" key="1">
    <source>
        <dbReference type="Pfam" id="PF07995"/>
    </source>
</evidence>
<name>A0A919X4K3_9BACI</name>
<dbReference type="SUPFAM" id="SSF50952">
    <property type="entry name" value="Soluble quinoprotein glucose dehydrogenase"/>
    <property type="match status" value="1"/>
</dbReference>
<dbReference type="Gene3D" id="2.120.10.30">
    <property type="entry name" value="TolB, C-terminal domain"/>
    <property type="match status" value="1"/>
</dbReference>
<feature type="domain" description="Glucose/Sorbosone dehydrogenase" evidence="1">
    <location>
        <begin position="73"/>
        <end position="361"/>
    </location>
</feature>